<keyword evidence="2 5" id="KW-0689">Ribosomal protein</keyword>
<dbReference type="InterPro" id="IPR001865">
    <property type="entry name" value="Ribosomal_uS2"/>
</dbReference>
<dbReference type="PANTHER" id="PTHR12534:SF0">
    <property type="entry name" value="SMALL RIBOSOMAL SUBUNIT PROTEIN US2M"/>
    <property type="match status" value="1"/>
</dbReference>
<evidence type="ECO:0000256" key="5">
    <source>
        <dbReference type="HAMAP-Rule" id="MF_00291"/>
    </source>
</evidence>
<evidence type="ECO:0000313" key="7">
    <source>
        <dbReference type="EMBL" id="SES79019.1"/>
    </source>
</evidence>
<dbReference type="PROSITE" id="PS00962">
    <property type="entry name" value="RIBOSOMAL_S2_1"/>
    <property type="match status" value="1"/>
</dbReference>
<dbReference type="AlphaFoldDB" id="A0A1H9ZD70"/>
<accession>A0A1H9ZD70</accession>
<name>A0A1H9ZD70_9FIRM</name>
<dbReference type="PRINTS" id="PR00395">
    <property type="entry name" value="RIBOSOMALS2"/>
</dbReference>
<organism evidence="7 8">
    <name type="scientific">Anaerobranca gottschalkii DSM 13577</name>
    <dbReference type="NCBI Taxonomy" id="1120990"/>
    <lineage>
        <taxon>Bacteria</taxon>
        <taxon>Bacillati</taxon>
        <taxon>Bacillota</taxon>
        <taxon>Clostridia</taxon>
        <taxon>Eubacteriales</taxon>
        <taxon>Proteinivoracaceae</taxon>
        <taxon>Anaerobranca</taxon>
    </lineage>
</organism>
<reference evidence="8" key="1">
    <citation type="submission" date="2016-10" db="EMBL/GenBank/DDBJ databases">
        <authorList>
            <person name="Varghese N."/>
            <person name="Submissions S."/>
        </authorList>
    </citation>
    <scope>NUCLEOTIDE SEQUENCE [LARGE SCALE GENOMIC DNA]</scope>
    <source>
        <strain evidence="8">DSM 13577</strain>
    </source>
</reference>
<sequence length="230" mass="25894">MAIISMKQLLEAGVHFGHQTRRWNPKMAPYIFTERNGIYVIDLQKTVGKIEEAYNFVKEVASQGGKILFVGTKKQAQEAVETEAKRCGMFWVNQRWLGGMLTNFDTIGKRINRLRELEQMEQDGTFDVLPKKEVIKLRHEMEKLNKNLAGIKDMAKLPDAIFIVDPRKERIAVAEARKLGIPIVAIVDTNCDPDEVDYVIPGNDDAIRAVSLIASKIADAVLEGNQGVQE</sequence>
<evidence type="ECO:0000256" key="6">
    <source>
        <dbReference type="RuleBase" id="RU003631"/>
    </source>
</evidence>
<dbReference type="STRING" id="1120990.SAMN03080614_100811"/>
<comment type="similarity">
    <text evidence="1 5 6">Belongs to the universal ribosomal protein uS2 family.</text>
</comment>
<evidence type="ECO:0000256" key="2">
    <source>
        <dbReference type="ARBA" id="ARBA00022980"/>
    </source>
</evidence>
<gene>
    <name evidence="5" type="primary">rpsB</name>
    <name evidence="7" type="ORF">SAMN03080614_100811</name>
</gene>
<dbReference type="FunFam" id="1.10.287.610:FF:000001">
    <property type="entry name" value="30S ribosomal protein S2"/>
    <property type="match status" value="1"/>
</dbReference>
<dbReference type="NCBIfam" id="TIGR01011">
    <property type="entry name" value="rpsB_bact"/>
    <property type="match status" value="1"/>
</dbReference>
<dbReference type="GO" id="GO:0006412">
    <property type="term" value="P:translation"/>
    <property type="evidence" value="ECO:0007669"/>
    <property type="project" value="UniProtKB-UniRule"/>
</dbReference>
<keyword evidence="3 5" id="KW-0687">Ribonucleoprotein</keyword>
<dbReference type="InterPro" id="IPR023591">
    <property type="entry name" value="Ribosomal_uS2_flav_dom_sf"/>
</dbReference>
<dbReference type="Gene3D" id="1.10.287.610">
    <property type="entry name" value="Helix hairpin bin"/>
    <property type="match status" value="1"/>
</dbReference>
<protein>
    <recommendedName>
        <fullName evidence="4 5">Small ribosomal subunit protein uS2</fullName>
    </recommendedName>
</protein>
<keyword evidence="8" id="KW-1185">Reference proteome</keyword>
<dbReference type="RefSeq" id="WP_091349340.1">
    <property type="nucleotide sequence ID" value="NZ_FOIF01000008.1"/>
</dbReference>
<dbReference type="CDD" id="cd01425">
    <property type="entry name" value="RPS2"/>
    <property type="match status" value="1"/>
</dbReference>
<dbReference type="GO" id="GO:0022627">
    <property type="term" value="C:cytosolic small ribosomal subunit"/>
    <property type="evidence" value="ECO:0007669"/>
    <property type="project" value="TreeGrafter"/>
</dbReference>
<dbReference type="InterPro" id="IPR005706">
    <property type="entry name" value="Ribosomal_uS2_bac/mit/plastid"/>
</dbReference>
<dbReference type="EMBL" id="FOIF01000008">
    <property type="protein sequence ID" value="SES79019.1"/>
    <property type="molecule type" value="Genomic_DNA"/>
</dbReference>
<dbReference type="Pfam" id="PF00318">
    <property type="entry name" value="Ribosomal_S2"/>
    <property type="match status" value="1"/>
</dbReference>
<dbReference type="PROSITE" id="PS00963">
    <property type="entry name" value="RIBOSOMAL_S2_2"/>
    <property type="match status" value="1"/>
</dbReference>
<dbReference type="HAMAP" id="MF_00291_B">
    <property type="entry name" value="Ribosomal_uS2_B"/>
    <property type="match status" value="1"/>
</dbReference>
<proteinExistence type="inferred from homology"/>
<evidence type="ECO:0000256" key="4">
    <source>
        <dbReference type="ARBA" id="ARBA00035256"/>
    </source>
</evidence>
<dbReference type="SUPFAM" id="SSF52313">
    <property type="entry name" value="Ribosomal protein S2"/>
    <property type="match status" value="1"/>
</dbReference>
<dbReference type="GO" id="GO:0003735">
    <property type="term" value="F:structural constituent of ribosome"/>
    <property type="evidence" value="ECO:0007669"/>
    <property type="project" value="InterPro"/>
</dbReference>
<dbReference type="OrthoDB" id="9808036at2"/>
<dbReference type="InterPro" id="IPR018130">
    <property type="entry name" value="Ribosomal_uS2_CS"/>
</dbReference>
<evidence type="ECO:0000256" key="3">
    <source>
        <dbReference type="ARBA" id="ARBA00023274"/>
    </source>
</evidence>
<dbReference type="Gene3D" id="3.40.50.10490">
    <property type="entry name" value="Glucose-6-phosphate isomerase like protein, domain 1"/>
    <property type="match status" value="1"/>
</dbReference>
<evidence type="ECO:0000313" key="8">
    <source>
        <dbReference type="Proteomes" id="UP000243819"/>
    </source>
</evidence>
<dbReference type="PANTHER" id="PTHR12534">
    <property type="entry name" value="30S RIBOSOMAL PROTEIN S2 PROKARYOTIC AND ORGANELLAR"/>
    <property type="match status" value="1"/>
</dbReference>
<dbReference type="Proteomes" id="UP000243819">
    <property type="component" value="Unassembled WGS sequence"/>
</dbReference>
<evidence type="ECO:0000256" key="1">
    <source>
        <dbReference type="ARBA" id="ARBA00006242"/>
    </source>
</evidence>